<dbReference type="AlphaFoldDB" id="H3AC90"/>
<dbReference type="InterPro" id="IPR052231">
    <property type="entry name" value="Rho_GEF_signaling-related"/>
</dbReference>
<dbReference type="FunFam" id="2.30.29.30:FF:000078">
    <property type="entry name" value="Guanine nucleotide exchange factor DBS"/>
    <property type="match status" value="1"/>
</dbReference>
<name>H3AC90_LATCH</name>
<dbReference type="GeneTree" id="ENSGT00940000158845"/>
<keyword evidence="6" id="KW-1185">Reference proteome</keyword>
<dbReference type="SUPFAM" id="SSF50729">
    <property type="entry name" value="PH domain-like"/>
    <property type="match status" value="1"/>
</dbReference>
<dbReference type="InterPro" id="IPR000219">
    <property type="entry name" value="DH_dom"/>
</dbReference>
<dbReference type="Bgee" id="ENSLACG00000006440">
    <property type="expression patterns" value="Expressed in pharyngeal gill and 5 other cell types or tissues"/>
</dbReference>
<accession>H3AC90</accession>
<dbReference type="Pfam" id="PF00621">
    <property type="entry name" value="RhoGEF"/>
    <property type="match status" value="1"/>
</dbReference>
<dbReference type="EMBL" id="AFYH01193765">
    <property type="status" value="NOT_ANNOTATED_CDS"/>
    <property type="molecule type" value="Genomic_DNA"/>
</dbReference>
<organism evidence="5 6">
    <name type="scientific">Latimeria chalumnae</name>
    <name type="common">Coelacanth</name>
    <dbReference type="NCBI Taxonomy" id="7897"/>
    <lineage>
        <taxon>Eukaryota</taxon>
        <taxon>Metazoa</taxon>
        <taxon>Chordata</taxon>
        <taxon>Craniata</taxon>
        <taxon>Vertebrata</taxon>
        <taxon>Euteleostomi</taxon>
        <taxon>Coelacanthiformes</taxon>
        <taxon>Coelacanthidae</taxon>
        <taxon>Latimeria</taxon>
    </lineage>
</organism>
<reference evidence="5" key="2">
    <citation type="submission" date="2025-08" db="UniProtKB">
        <authorList>
            <consortium name="Ensembl"/>
        </authorList>
    </citation>
    <scope>IDENTIFICATION</scope>
</reference>
<reference evidence="6" key="1">
    <citation type="submission" date="2011-08" db="EMBL/GenBank/DDBJ databases">
        <title>The draft genome of Latimeria chalumnae.</title>
        <authorList>
            <person name="Di Palma F."/>
            <person name="Alfoldi J."/>
            <person name="Johnson J."/>
            <person name="Berlin A."/>
            <person name="Gnerre S."/>
            <person name="Jaffe D."/>
            <person name="MacCallum I."/>
            <person name="Young S."/>
            <person name="Walker B.J."/>
            <person name="Lander E."/>
            <person name="Lindblad-Toh K."/>
        </authorList>
    </citation>
    <scope>NUCLEOTIDE SEQUENCE [LARGE SCALE GENOMIC DNA]</scope>
    <source>
        <strain evidence="6">Wild caught</strain>
    </source>
</reference>
<dbReference type="PROSITE" id="PS50003">
    <property type="entry name" value="PH_DOMAIN"/>
    <property type="match status" value="1"/>
</dbReference>
<dbReference type="InterPro" id="IPR055251">
    <property type="entry name" value="SOS1_NGEF_PH"/>
</dbReference>
<feature type="domain" description="DH" evidence="4">
    <location>
        <begin position="1"/>
        <end position="169"/>
    </location>
</feature>
<protein>
    <recommendedName>
        <fullName evidence="7">Pleckstrin homology and RhoGEF domain containing G4B</fullName>
    </recommendedName>
</protein>
<dbReference type="SMART" id="SM00233">
    <property type="entry name" value="PH"/>
    <property type="match status" value="1"/>
</dbReference>
<dbReference type="Gene3D" id="2.30.29.30">
    <property type="entry name" value="Pleckstrin-homology domain (PH domain)/Phosphotyrosine-binding domain (PTB)"/>
    <property type="match status" value="1"/>
</dbReference>
<dbReference type="CDD" id="cd13242">
    <property type="entry name" value="PH_puratrophin-1"/>
    <property type="match status" value="1"/>
</dbReference>
<dbReference type="SUPFAM" id="SSF48065">
    <property type="entry name" value="DBL homology domain (DH-domain)"/>
    <property type="match status" value="1"/>
</dbReference>
<evidence type="ECO:0008006" key="7">
    <source>
        <dbReference type="Google" id="ProtNLM"/>
    </source>
</evidence>
<evidence type="ECO:0000256" key="2">
    <source>
        <dbReference type="ARBA" id="ARBA00022658"/>
    </source>
</evidence>
<dbReference type="InterPro" id="IPR035899">
    <property type="entry name" value="DBL_dom_sf"/>
</dbReference>
<dbReference type="Ensembl" id="ENSLACT00000007321.1">
    <property type="protein sequence ID" value="ENSLACP00000007261.1"/>
    <property type="gene ID" value="ENSLACG00000006440.1"/>
</dbReference>
<dbReference type="SMART" id="SM00325">
    <property type="entry name" value="RhoGEF"/>
    <property type="match status" value="1"/>
</dbReference>
<dbReference type="Proteomes" id="UP000008672">
    <property type="component" value="Unassembled WGS sequence"/>
</dbReference>
<dbReference type="InterPro" id="IPR001849">
    <property type="entry name" value="PH_domain"/>
</dbReference>
<dbReference type="Pfam" id="PF22697">
    <property type="entry name" value="SOS1_NGEF_PH"/>
    <property type="match status" value="1"/>
</dbReference>
<evidence type="ECO:0000313" key="6">
    <source>
        <dbReference type="Proteomes" id="UP000008672"/>
    </source>
</evidence>
<dbReference type="PANTHER" id="PTHR45845">
    <property type="entry name" value="RHO GUANINE NUCLEOTIDE EXCHANGE FACTOR-RELATED"/>
    <property type="match status" value="1"/>
</dbReference>
<dbReference type="STRING" id="7897.ENSLACP00000007261"/>
<keyword evidence="1" id="KW-0597">Phosphoprotein</keyword>
<reference evidence="5" key="3">
    <citation type="submission" date="2025-09" db="UniProtKB">
        <authorList>
            <consortium name="Ensembl"/>
        </authorList>
    </citation>
    <scope>IDENTIFICATION</scope>
</reference>
<dbReference type="Gene3D" id="1.20.900.10">
    <property type="entry name" value="Dbl homology (DH) domain"/>
    <property type="match status" value="1"/>
</dbReference>
<dbReference type="GO" id="GO:0005085">
    <property type="term" value="F:guanyl-nucleotide exchange factor activity"/>
    <property type="evidence" value="ECO:0007669"/>
    <property type="project" value="UniProtKB-KW"/>
</dbReference>
<proteinExistence type="predicted"/>
<evidence type="ECO:0000256" key="1">
    <source>
        <dbReference type="ARBA" id="ARBA00022553"/>
    </source>
</evidence>
<dbReference type="EMBL" id="AFYH01193764">
    <property type="status" value="NOT_ANNOTATED_CDS"/>
    <property type="molecule type" value="Genomic_DNA"/>
</dbReference>
<dbReference type="eggNOG" id="KOG0689">
    <property type="taxonomic scope" value="Eukaryota"/>
</dbReference>
<dbReference type="PROSITE" id="PS50010">
    <property type="entry name" value="DH_2"/>
    <property type="match status" value="1"/>
</dbReference>
<dbReference type="InterPro" id="IPR011993">
    <property type="entry name" value="PH-like_dom_sf"/>
</dbReference>
<keyword evidence="2" id="KW-0344">Guanine-nucleotide releasing factor</keyword>
<dbReference type="OMA" id="GFLKHEE"/>
<evidence type="ECO:0000259" key="3">
    <source>
        <dbReference type="PROSITE" id="PS50003"/>
    </source>
</evidence>
<dbReference type="InParanoid" id="H3AC90"/>
<dbReference type="HOGENOM" id="CLU_001356_1_2_1"/>
<evidence type="ECO:0000259" key="4">
    <source>
        <dbReference type="PROSITE" id="PS50010"/>
    </source>
</evidence>
<feature type="domain" description="PH" evidence="3">
    <location>
        <begin position="181"/>
        <end position="288"/>
    </location>
</feature>
<evidence type="ECO:0000313" key="5">
    <source>
        <dbReference type="Ensembl" id="ENSLACP00000007261.1"/>
    </source>
</evidence>
<dbReference type="PANTHER" id="PTHR45845:SF5">
    <property type="entry name" value="RHO GUANINE NUCLEOTIDE EXCHANGE FACTOR 40"/>
    <property type="match status" value="1"/>
</dbReference>
<sequence length="425" mass="48306">VAGEQEYVMALTYVAENYFPEMERRGLPQELRGKRGVVFGNLEKLRAFHEHCFLREMEGCLSHPQRLAQCFLRYRDQFGLYALYAKNKPKSDALMASYGNAFFKRRQEELGDSMDLASYLQKPLQRLNTYAQILEDMLGECGQENPQDLCLLQAAAEMVRFQLRHGNDLLMVDAIQGCDVNLKEQGHLIHKDEFTIWYGRKKFVRHVFLFEELVLFSKAKHTDGKADSYTYKHSFKTADIGLTENIGDSGLRFEIWFRKRKSKESYILQASSPDVKQAWTKDIAQLLWHQAMRNKDTEVRIQEMVSMGIGNKPFLDIKASDDPISDRTVDYFLTGRGSRTRASVAVSSFNHTGLFRSPSSSSSIHAHTSSSSSMLGSLNLHTFSTRYLAAGMVGCAHPFEDCIEEELEFDTSSQPSVVTQSSGSS</sequence>